<evidence type="ECO:0000256" key="1">
    <source>
        <dbReference type="SAM" id="Phobius"/>
    </source>
</evidence>
<organism evidence="2 3">
    <name type="scientific">Mesorhabditis spiculigera</name>
    <dbReference type="NCBI Taxonomy" id="96644"/>
    <lineage>
        <taxon>Eukaryota</taxon>
        <taxon>Metazoa</taxon>
        <taxon>Ecdysozoa</taxon>
        <taxon>Nematoda</taxon>
        <taxon>Chromadorea</taxon>
        <taxon>Rhabditida</taxon>
        <taxon>Rhabditina</taxon>
        <taxon>Rhabditomorpha</taxon>
        <taxon>Rhabditoidea</taxon>
        <taxon>Rhabditidae</taxon>
        <taxon>Mesorhabditinae</taxon>
        <taxon>Mesorhabditis</taxon>
    </lineage>
</organism>
<keyword evidence="1" id="KW-0472">Membrane</keyword>
<protein>
    <submittedName>
        <fullName evidence="2">Uncharacterized protein</fullName>
    </submittedName>
</protein>
<keyword evidence="1" id="KW-1133">Transmembrane helix</keyword>
<keyword evidence="3" id="KW-1185">Reference proteome</keyword>
<comment type="caution">
    <text evidence="2">The sequence shown here is derived from an EMBL/GenBank/DDBJ whole genome shotgun (WGS) entry which is preliminary data.</text>
</comment>
<reference evidence="2" key="1">
    <citation type="submission" date="2023-06" db="EMBL/GenBank/DDBJ databases">
        <authorList>
            <person name="Delattre M."/>
        </authorList>
    </citation>
    <scope>NUCLEOTIDE SEQUENCE</scope>
    <source>
        <strain evidence="2">AF72</strain>
    </source>
</reference>
<feature type="non-terminal residue" evidence="2">
    <location>
        <position position="76"/>
    </location>
</feature>
<feature type="transmembrane region" description="Helical" evidence="1">
    <location>
        <begin position="39"/>
        <end position="58"/>
    </location>
</feature>
<accession>A0AA36CCT7</accession>
<dbReference type="EMBL" id="CATQJA010001144">
    <property type="protein sequence ID" value="CAJ0565980.1"/>
    <property type="molecule type" value="Genomic_DNA"/>
</dbReference>
<proteinExistence type="predicted"/>
<dbReference type="Proteomes" id="UP001177023">
    <property type="component" value="Unassembled WGS sequence"/>
</dbReference>
<evidence type="ECO:0000313" key="2">
    <source>
        <dbReference type="EMBL" id="CAJ0565980.1"/>
    </source>
</evidence>
<keyword evidence="1" id="KW-0812">Transmembrane</keyword>
<name>A0AA36CCT7_9BILA</name>
<gene>
    <name evidence="2" type="ORF">MSPICULIGERA_LOCUS4600</name>
</gene>
<sequence>MGISTRVISPTHPFVTGKIHRRLDFRNNGFRDGNFRARFYFLSAAFIAYVAYIVTDGFDIDVRSWFRNQVGDREYV</sequence>
<dbReference type="AlphaFoldDB" id="A0AA36CCT7"/>
<evidence type="ECO:0000313" key="3">
    <source>
        <dbReference type="Proteomes" id="UP001177023"/>
    </source>
</evidence>